<evidence type="ECO:0000256" key="5">
    <source>
        <dbReference type="ARBA" id="ARBA00023049"/>
    </source>
</evidence>
<dbReference type="Pfam" id="PF01435">
    <property type="entry name" value="Peptidase_M48"/>
    <property type="match status" value="1"/>
</dbReference>
<organism evidence="10 11">
    <name type="scientific">Novosphingobium aromaticivorans (strain ATCC 700278 / DSM 12444 / CCUG 56034 / CIP 105152 / NBRC 16084 / F199)</name>
    <dbReference type="NCBI Taxonomy" id="279238"/>
    <lineage>
        <taxon>Bacteria</taxon>
        <taxon>Pseudomonadati</taxon>
        <taxon>Pseudomonadota</taxon>
        <taxon>Alphaproteobacteria</taxon>
        <taxon>Sphingomonadales</taxon>
        <taxon>Sphingomonadaceae</taxon>
        <taxon>Novosphingobium</taxon>
    </lineage>
</organism>
<evidence type="ECO:0000313" key="11">
    <source>
        <dbReference type="Proteomes" id="UP000009134"/>
    </source>
</evidence>
<dbReference type="STRING" id="279238.Saro_0005"/>
<evidence type="ECO:0000256" key="4">
    <source>
        <dbReference type="ARBA" id="ARBA00022833"/>
    </source>
</evidence>
<dbReference type="eggNOG" id="COG0501">
    <property type="taxonomic scope" value="Bacteria"/>
</dbReference>
<feature type="transmembrane region" description="Helical" evidence="7">
    <location>
        <begin position="33"/>
        <end position="50"/>
    </location>
</feature>
<dbReference type="Gene3D" id="3.30.2010.10">
    <property type="entry name" value="Metalloproteases ('zincins'), catalytic domain"/>
    <property type="match status" value="1"/>
</dbReference>
<dbReference type="RefSeq" id="WP_011443668.1">
    <property type="nucleotide sequence ID" value="NC_007794.1"/>
</dbReference>
<feature type="transmembrane region" description="Helical" evidence="7">
    <location>
        <begin position="144"/>
        <end position="167"/>
    </location>
</feature>
<evidence type="ECO:0000313" key="10">
    <source>
        <dbReference type="EMBL" id="ABD24454.1"/>
    </source>
</evidence>
<comment type="similarity">
    <text evidence="6">Belongs to the peptidase M48 family.</text>
</comment>
<proteinExistence type="inferred from homology"/>
<reference evidence="11" key="1">
    <citation type="submission" date="2006-01" db="EMBL/GenBank/DDBJ databases">
        <title>Complete sequence of Novosphingobium aromaticivorans DSM 12444.</title>
        <authorList>
            <consortium name="US DOE Joint Genome Institute"/>
            <person name="Copeland A."/>
            <person name="Lucas S."/>
            <person name="Lapidus A."/>
            <person name="Barry K."/>
            <person name="Detter J.C."/>
            <person name="Glavina T."/>
            <person name="Hammon N."/>
            <person name="Israni S."/>
            <person name="Pitluck S."/>
            <person name="Chain P."/>
            <person name="Malfatti S."/>
            <person name="Shin M."/>
            <person name="Vergez L."/>
            <person name="Schmutz J."/>
            <person name="Larimer F."/>
            <person name="Land M."/>
            <person name="Kyrpides N."/>
            <person name="Ivanova N."/>
            <person name="Fredrickson J."/>
            <person name="Balkwill D."/>
            <person name="Romine M.F."/>
            <person name="Richardson P."/>
        </authorList>
    </citation>
    <scope>NUCLEOTIDE SEQUENCE [LARGE SCALE GENOMIC DNA]</scope>
    <source>
        <strain evidence="11">ATCC 700278 / DSM 12444 / CCUG 56034 / CIP 105152 / NBRC 16084 / F199</strain>
    </source>
</reference>
<dbReference type="Pfam" id="PF16491">
    <property type="entry name" value="Peptidase_M48_N"/>
    <property type="match status" value="1"/>
</dbReference>
<feature type="transmembrane region" description="Helical" evidence="7">
    <location>
        <begin position="112"/>
        <end position="137"/>
    </location>
</feature>
<comment type="cofactor">
    <cofactor evidence="6">
        <name>Zn(2+)</name>
        <dbReference type="ChEBI" id="CHEBI:29105"/>
    </cofactor>
    <text evidence="6">Binds 1 zinc ion per subunit.</text>
</comment>
<keyword evidence="5 6" id="KW-0482">Metalloprotease</keyword>
<feature type="domain" description="Peptidase M48" evidence="8">
    <location>
        <begin position="180"/>
        <end position="379"/>
    </location>
</feature>
<evidence type="ECO:0000256" key="7">
    <source>
        <dbReference type="SAM" id="Phobius"/>
    </source>
</evidence>
<evidence type="ECO:0000256" key="2">
    <source>
        <dbReference type="ARBA" id="ARBA00022723"/>
    </source>
</evidence>
<dbReference type="PANTHER" id="PTHR10120">
    <property type="entry name" value="CAAX PRENYL PROTEASE 1"/>
    <property type="match status" value="1"/>
</dbReference>
<dbReference type="InterPro" id="IPR001915">
    <property type="entry name" value="Peptidase_M48"/>
</dbReference>
<name>Q2GCF6_NOVAD</name>
<evidence type="ECO:0000256" key="1">
    <source>
        <dbReference type="ARBA" id="ARBA00022670"/>
    </source>
</evidence>
<dbReference type="GO" id="GO:0046872">
    <property type="term" value="F:metal ion binding"/>
    <property type="evidence" value="ECO:0007669"/>
    <property type="project" value="UniProtKB-KW"/>
</dbReference>
<gene>
    <name evidence="10" type="ordered locus">Saro_0005</name>
</gene>
<keyword evidence="3 6" id="KW-0378">Hydrolase</keyword>
<dbReference type="GO" id="GO:0004222">
    <property type="term" value="F:metalloendopeptidase activity"/>
    <property type="evidence" value="ECO:0007669"/>
    <property type="project" value="InterPro"/>
</dbReference>
<keyword evidence="4 6" id="KW-0862">Zinc</keyword>
<dbReference type="KEGG" id="nar:Saro_0005"/>
<feature type="transmembrane region" description="Helical" evidence="7">
    <location>
        <begin position="295"/>
        <end position="315"/>
    </location>
</feature>
<keyword evidence="2" id="KW-0479">Metal-binding</keyword>
<keyword evidence="11" id="KW-1185">Reference proteome</keyword>
<sequence length="392" mass="42642">MALDPATEAARLVDSLGAEQLALAASYTRGNEWLTVAGVAISLVLAWIIVRLRVLDWLAARVARWPRVAATFTVSFGFFLIADVLRLPVTVWTDWWREKSYDMTDQPLGDFLFQYALAGVIEFAISAIFVVGVFWLVRRSPRRWWLWTGGLAGGGAAALLLLGPALIQPMFNTFQPVPPGQVRTALEAIADDVGIPHDRIFMYDGSRQSANFTANVSGIGPAARIAIADVALKSASLDEVRAVTAHEAGHYKLGHVWRHLVVMPLIAVLVAFLIGRLYPWTAQRLGATAPLGDPVGLPVFMALVSVLTLFTLPAVNSLTRMGEAEADAFAMQTVGLPDAMAGALLKTAEYRYPRPHPLEEAIFYTHPSVERRIEAAMAWKAGRGGANMTGVQ</sequence>
<dbReference type="HOGENOM" id="CLU_025947_1_1_5"/>
<dbReference type="EMBL" id="CP000248">
    <property type="protein sequence ID" value="ABD24454.1"/>
    <property type="molecule type" value="Genomic_DNA"/>
</dbReference>
<protein>
    <submittedName>
        <fullName evidence="10">Peptidase M48, Ste24p</fullName>
    </submittedName>
</protein>
<dbReference type="Proteomes" id="UP000009134">
    <property type="component" value="Chromosome"/>
</dbReference>
<dbReference type="InterPro" id="IPR032456">
    <property type="entry name" value="Peptidase_M48_N"/>
</dbReference>
<dbReference type="GO" id="GO:0006508">
    <property type="term" value="P:proteolysis"/>
    <property type="evidence" value="ECO:0007669"/>
    <property type="project" value="UniProtKB-KW"/>
</dbReference>
<keyword evidence="7" id="KW-0472">Membrane</keyword>
<keyword evidence="7" id="KW-0812">Transmembrane</keyword>
<evidence type="ECO:0000259" key="8">
    <source>
        <dbReference type="Pfam" id="PF01435"/>
    </source>
</evidence>
<feature type="domain" description="CAAX prenyl protease 1 N-terminal" evidence="9">
    <location>
        <begin position="11"/>
        <end position="173"/>
    </location>
</feature>
<feature type="transmembrane region" description="Helical" evidence="7">
    <location>
        <begin position="70"/>
        <end position="92"/>
    </location>
</feature>
<feature type="transmembrane region" description="Helical" evidence="7">
    <location>
        <begin position="256"/>
        <end position="274"/>
    </location>
</feature>
<evidence type="ECO:0000256" key="3">
    <source>
        <dbReference type="ARBA" id="ARBA00022801"/>
    </source>
</evidence>
<keyword evidence="1 6" id="KW-0645">Protease</keyword>
<accession>Q2GCF6</accession>
<dbReference type="AlphaFoldDB" id="Q2GCF6"/>
<evidence type="ECO:0000259" key="9">
    <source>
        <dbReference type="Pfam" id="PF16491"/>
    </source>
</evidence>
<keyword evidence="7" id="KW-1133">Transmembrane helix</keyword>
<evidence type="ECO:0000256" key="6">
    <source>
        <dbReference type="RuleBase" id="RU003983"/>
    </source>
</evidence>